<dbReference type="InterPro" id="IPR036174">
    <property type="entry name" value="Znf_Sec23_Sec24_sf"/>
</dbReference>
<dbReference type="Proteomes" id="UP000639338">
    <property type="component" value="Unassembled WGS sequence"/>
</dbReference>
<feature type="domain" description="Zinc finger Sec23/Sec24-type" evidence="9">
    <location>
        <begin position="341"/>
        <end position="379"/>
    </location>
</feature>
<feature type="domain" description="Sec23/Sec24 helical" evidence="11">
    <location>
        <begin position="762"/>
        <end position="863"/>
    </location>
</feature>
<evidence type="ECO:0000259" key="10">
    <source>
        <dbReference type="Pfam" id="PF04811"/>
    </source>
</evidence>
<dbReference type="Pfam" id="PF04811">
    <property type="entry name" value="Sec23_trunk"/>
    <property type="match status" value="1"/>
</dbReference>
<feature type="region of interest" description="Disordered" evidence="7">
    <location>
        <begin position="215"/>
        <end position="250"/>
    </location>
</feature>
<dbReference type="InterPro" id="IPR036465">
    <property type="entry name" value="vWFA_dom_sf"/>
</dbReference>
<evidence type="ECO:0000313" key="13">
    <source>
        <dbReference type="EMBL" id="KAF7998595.1"/>
    </source>
</evidence>
<evidence type="ECO:0000256" key="5">
    <source>
        <dbReference type="ARBA" id="ARBA00022927"/>
    </source>
</evidence>
<evidence type="ECO:0000256" key="2">
    <source>
        <dbReference type="ARBA" id="ARBA00004397"/>
    </source>
</evidence>
<feature type="compositionally biased region" description="Low complexity" evidence="7">
    <location>
        <begin position="120"/>
        <end position="131"/>
    </location>
</feature>
<dbReference type="Gene3D" id="2.60.40.1670">
    <property type="entry name" value="beta-sandwich domain of Sec23/24"/>
    <property type="match status" value="1"/>
</dbReference>
<dbReference type="Gene3D" id="3.40.20.10">
    <property type="entry name" value="Severin"/>
    <property type="match status" value="1"/>
</dbReference>
<evidence type="ECO:0000313" key="14">
    <source>
        <dbReference type="Proteomes" id="UP000639338"/>
    </source>
</evidence>
<dbReference type="InterPro" id="IPR007123">
    <property type="entry name" value="Gelsolin-like_dom"/>
</dbReference>
<evidence type="ECO:0000259" key="9">
    <source>
        <dbReference type="Pfam" id="PF04810"/>
    </source>
</evidence>
<evidence type="ECO:0000256" key="6">
    <source>
        <dbReference type="ARBA" id="ARBA00023329"/>
    </source>
</evidence>
<dbReference type="InterPro" id="IPR006896">
    <property type="entry name" value="Sec23/24_trunk_dom"/>
</dbReference>
<dbReference type="Gene3D" id="1.20.120.730">
    <property type="entry name" value="Sec23/Sec24 helical domain"/>
    <property type="match status" value="1"/>
</dbReference>
<dbReference type="EMBL" id="JACMRX010000001">
    <property type="protein sequence ID" value="KAF7998595.1"/>
    <property type="molecule type" value="Genomic_DNA"/>
</dbReference>
<organism evidence="13 14">
    <name type="scientific">Aphidius gifuensis</name>
    <name type="common">Parasitoid wasp</name>
    <dbReference type="NCBI Taxonomy" id="684658"/>
    <lineage>
        <taxon>Eukaryota</taxon>
        <taxon>Metazoa</taxon>
        <taxon>Ecdysozoa</taxon>
        <taxon>Arthropoda</taxon>
        <taxon>Hexapoda</taxon>
        <taxon>Insecta</taxon>
        <taxon>Pterygota</taxon>
        <taxon>Neoptera</taxon>
        <taxon>Endopterygota</taxon>
        <taxon>Hymenoptera</taxon>
        <taxon>Apocrita</taxon>
        <taxon>Ichneumonoidea</taxon>
        <taxon>Braconidae</taxon>
        <taxon>Aphidiinae</taxon>
        <taxon>Aphidius</taxon>
    </lineage>
</organism>
<dbReference type="InterPro" id="IPR012990">
    <property type="entry name" value="Beta-sandwich_Sec23_24"/>
</dbReference>
<evidence type="ECO:0000259" key="11">
    <source>
        <dbReference type="Pfam" id="PF04815"/>
    </source>
</evidence>
<dbReference type="SUPFAM" id="SSF81811">
    <property type="entry name" value="Helical domain of Sec23/24"/>
    <property type="match status" value="1"/>
</dbReference>
<name>A0A834Y3A0_APHGI</name>
<evidence type="ECO:0008006" key="15">
    <source>
        <dbReference type="Google" id="ProtNLM"/>
    </source>
</evidence>
<dbReference type="InterPro" id="IPR036180">
    <property type="entry name" value="Gelsolin-like_dom_sf"/>
</dbReference>
<keyword evidence="4" id="KW-0813">Transport</keyword>
<dbReference type="InterPro" id="IPR029006">
    <property type="entry name" value="ADF-H/Gelsolin-like_dom_sf"/>
</dbReference>
<evidence type="ECO:0000256" key="7">
    <source>
        <dbReference type="SAM" id="MobiDB-lite"/>
    </source>
</evidence>
<dbReference type="SUPFAM" id="SSF82754">
    <property type="entry name" value="C-terminal, gelsolin-like domain of Sec23/24"/>
    <property type="match status" value="1"/>
</dbReference>
<dbReference type="InterPro" id="IPR050550">
    <property type="entry name" value="SEC23_SEC24_subfamily"/>
</dbReference>
<feature type="region of interest" description="Disordered" evidence="7">
    <location>
        <begin position="1"/>
        <end position="32"/>
    </location>
</feature>
<feature type="compositionally biased region" description="Polar residues" evidence="7">
    <location>
        <begin position="69"/>
        <end position="81"/>
    </location>
</feature>
<dbReference type="FunFam" id="3.40.50.410:FF:000020">
    <property type="entry name" value="protein transport protein Sec24D isoform X1"/>
    <property type="match status" value="1"/>
</dbReference>
<dbReference type="Gene3D" id="2.30.30.380">
    <property type="entry name" value="Zn-finger domain of Sec23/24"/>
    <property type="match status" value="1"/>
</dbReference>
<keyword evidence="14" id="KW-1185">Reference proteome</keyword>
<comment type="subcellular location">
    <subcellularLocation>
        <location evidence="1">Cytoplasmic vesicle</location>
        <location evidence="1">COPII-coated vesicle membrane</location>
        <topology evidence="1">Peripheral membrane protein</topology>
        <orientation evidence="1">Cytoplasmic side</orientation>
    </subcellularLocation>
    <subcellularLocation>
        <location evidence="2">Endoplasmic reticulum membrane</location>
        <topology evidence="2">Peripheral membrane protein</topology>
        <orientation evidence="2">Cytoplasmic side</orientation>
    </subcellularLocation>
</comment>
<dbReference type="SUPFAM" id="SSF82919">
    <property type="entry name" value="Zn-finger domain of Sec23/24"/>
    <property type="match status" value="1"/>
</dbReference>
<comment type="similarity">
    <text evidence="3">Belongs to the SEC23/SEC24 family. SEC24 subfamily.</text>
</comment>
<dbReference type="GO" id="GO:0006886">
    <property type="term" value="P:intracellular protein transport"/>
    <property type="evidence" value="ECO:0007669"/>
    <property type="project" value="InterPro"/>
</dbReference>
<dbReference type="GO" id="GO:0000149">
    <property type="term" value="F:SNARE binding"/>
    <property type="evidence" value="ECO:0007669"/>
    <property type="project" value="TreeGrafter"/>
</dbReference>
<feature type="compositionally biased region" description="Low complexity" evidence="7">
    <location>
        <begin position="1"/>
        <end position="18"/>
    </location>
</feature>
<feature type="region of interest" description="Disordered" evidence="7">
    <location>
        <begin position="48"/>
        <end position="175"/>
    </location>
</feature>
<reference evidence="13 14" key="1">
    <citation type="submission" date="2020-08" db="EMBL/GenBank/DDBJ databases">
        <title>Aphidius gifuensis genome sequencing and assembly.</title>
        <authorList>
            <person name="Du Z."/>
        </authorList>
    </citation>
    <scope>NUCLEOTIDE SEQUENCE [LARGE SCALE GENOMIC DNA]</scope>
    <source>
        <strain evidence="13">YNYX2018</strain>
        <tissue evidence="13">Adults</tissue>
    </source>
</reference>
<gene>
    <name evidence="13" type="ORF">HCN44_011003</name>
</gene>
<evidence type="ECO:0000256" key="3">
    <source>
        <dbReference type="ARBA" id="ARBA00008334"/>
    </source>
</evidence>
<comment type="caution">
    <text evidence="13">The sequence shown here is derived from an EMBL/GenBank/DDBJ whole genome shotgun (WGS) entry which is preliminary data.</text>
</comment>
<sequence>MNPQYIQQLQQQKQPGPQYVNSFGVPSCDGPQQNIKVPQQYPTQKLMSGLSLPPQKSGIVPRPAPPILTESSNALSQNPPIIQQRPPMVGGSMPIQQPGLMPQQQGRIQNHQPGYPINYQQNQQQQQQQQQDSYNLQRSQYQLGANMPGTSSGYPVNQPGRQANGPDSDKMPLQQPGQILQQPGRIQNFQQPGYPINYTPQPLQDLYNIQRNQYQQPGVNMPGTTSPGYQPSQQGQQAKRLDPDTMPSPIQVMQDDQKTRGGEFITNQKGLVPPFVTTKFIVKDQGNASPRFIRSTIYAVPTTSDIMKQTGVPFGLIISPMAKIVDGENEPPIVNMGDMGPVRCVRCKAYMCPFMQFIDAGRRFQCLFCHATTEVPSEYFQHLDHTGQRMDRYERPELMLGTYEFIATKDYCRNNTIPKPPVFIFVIDVSYNNIKSGLINLICSEMKNILKNLPKDTSQDKTKMKVGFITYSNTVHFYNINSNLTQPQMMVVGDVHEIFMPLLDGFLCDANESGAVIDSLMTQIPSMFADTRETETILAPAIQAGIEALKASGCPGKLIVLHSSLPIAEAPGKLKNRDDRKLLGTDKEKTILAPQNNIYNNLGQDCVNVGCSVDLYLFNNSYIDIATIGQVCRLSGGEVFKYTYFQADTDGDRLITDIINNISRPIAFDSVMRVRTSTGVRPTDFYGHFYMSNTTDMEIASIDCNKAIGVEIKHDDKLNDDDGVYIQVALLYTSCSGIRRLRIINLSLKTSSQMAELYRTCDPDAIINFFSKQCVFELSKSTPKLIKDNLITKCATILGAYRKHCALPFSASRLVLPECMKLLPLYVNCLLKSDALSGGSDMTVDDRSYIMMVVSTMPVYTSVIYFYPRLLPLHDININDDDLPQQLRCSIDKFIDDGAFLLENGIHMFFWLGLGLSAEWIQAVFGSPVADTDRTSLPVIDNPLNKRVRDIIAQVRAERHHCMRLTIVRQRDKLEMVLRHFLVEDRGNDGSPGYVDFLCHMHKEIKALLNQ</sequence>
<dbReference type="Pfam" id="PF04815">
    <property type="entry name" value="Sec23_helical"/>
    <property type="match status" value="1"/>
</dbReference>
<evidence type="ECO:0000259" key="12">
    <source>
        <dbReference type="Pfam" id="PF08033"/>
    </source>
</evidence>
<dbReference type="InterPro" id="IPR036175">
    <property type="entry name" value="Sec23/24_helical_dom_sf"/>
</dbReference>
<dbReference type="GO" id="GO:0030127">
    <property type="term" value="C:COPII vesicle coat"/>
    <property type="evidence" value="ECO:0007669"/>
    <property type="project" value="InterPro"/>
</dbReference>
<dbReference type="PANTHER" id="PTHR13803:SF4">
    <property type="entry name" value="SECRETORY 24CD, ISOFORM C"/>
    <property type="match status" value="1"/>
</dbReference>
<feature type="compositionally biased region" description="Polar residues" evidence="7">
    <location>
        <begin position="102"/>
        <end position="112"/>
    </location>
</feature>
<dbReference type="Pfam" id="PF04810">
    <property type="entry name" value="zf-Sec23_Sec24"/>
    <property type="match status" value="1"/>
</dbReference>
<feature type="compositionally biased region" description="Low complexity" evidence="7">
    <location>
        <begin position="226"/>
        <end position="237"/>
    </location>
</feature>
<feature type="domain" description="Sec23/Sec24 trunk" evidence="10">
    <location>
        <begin position="418"/>
        <end position="661"/>
    </location>
</feature>
<accession>A0A834Y3A0</accession>
<proteinExistence type="inferred from homology"/>
<dbReference type="InterPro" id="IPR006900">
    <property type="entry name" value="Sec23/24_helical_dom"/>
</dbReference>
<dbReference type="SUPFAM" id="SSF81995">
    <property type="entry name" value="beta-sandwich domain of Sec23/24"/>
    <property type="match status" value="1"/>
</dbReference>
<dbReference type="InterPro" id="IPR006895">
    <property type="entry name" value="Znf_Sec23_Sec24"/>
</dbReference>
<evidence type="ECO:0000256" key="1">
    <source>
        <dbReference type="ARBA" id="ARBA00004299"/>
    </source>
</evidence>
<evidence type="ECO:0000256" key="4">
    <source>
        <dbReference type="ARBA" id="ARBA00022448"/>
    </source>
</evidence>
<feature type="domain" description="Gelsolin-like" evidence="8">
    <location>
        <begin position="882"/>
        <end position="951"/>
    </location>
</feature>
<dbReference type="Pfam" id="PF00626">
    <property type="entry name" value="Gelsolin"/>
    <property type="match status" value="1"/>
</dbReference>
<dbReference type="SUPFAM" id="SSF53300">
    <property type="entry name" value="vWA-like"/>
    <property type="match status" value="1"/>
</dbReference>
<evidence type="ECO:0000259" key="8">
    <source>
        <dbReference type="Pfam" id="PF00626"/>
    </source>
</evidence>
<dbReference type="GO" id="GO:0008270">
    <property type="term" value="F:zinc ion binding"/>
    <property type="evidence" value="ECO:0007669"/>
    <property type="project" value="InterPro"/>
</dbReference>
<dbReference type="Pfam" id="PF08033">
    <property type="entry name" value="Sec23_BS"/>
    <property type="match status" value="1"/>
</dbReference>
<feature type="compositionally biased region" description="Polar residues" evidence="7">
    <location>
        <begin position="132"/>
        <end position="161"/>
    </location>
</feature>
<feature type="compositionally biased region" description="Polar residues" evidence="7">
    <location>
        <begin position="215"/>
        <end position="225"/>
    </location>
</feature>
<keyword evidence="6" id="KW-0968">Cytoplasmic vesicle</keyword>
<keyword evidence="5" id="KW-0653">Protein transport</keyword>
<dbReference type="GO" id="GO:0090110">
    <property type="term" value="P:COPII-coated vesicle cargo loading"/>
    <property type="evidence" value="ECO:0007669"/>
    <property type="project" value="TreeGrafter"/>
</dbReference>
<dbReference type="AlphaFoldDB" id="A0A834Y3A0"/>
<dbReference type="PANTHER" id="PTHR13803">
    <property type="entry name" value="SEC24-RELATED PROTEIN"/>
    <property type="match status" value="1"/>
</dbReference>
<feature type="domain" description="Sec23/Sec24 beta-sandwich" evidence="12">
    <location>
        <begin position="667"/>
        <end position="751"/>
    </location>
</feature>
<dbReference type="GO" id="GO:0070971">
    <property type="term" value="C:endoplasmic reticulum exit site"/>
    <property type="evidence" value="ECO:0007669"/>
    <property type="project" value="TreeGrafter"/>
</dbReference>
<dbReference type="OrthoDB" id="49016at2759"/>
<dbReference type="GO" id="GO:0005789">
    <property type="term" value="C:endoplasmic reticulum membrane"/>
    <property type="evidence" value="ECO:0007669"/>
    <property type="project" value="UniProtKB-SubCell"/>
</dbReference>
<dbReference type="CDD" id="cd01479">
    <property type="entry name" value="Sec24-like"/>
    <property type="match status" value="1"/>
</dbReference>
<dbReference type="Gene3D" id="3.40.50.410">
    <property type="entry name" value="von Willebrand factor, type A domain"/>
    <property type="match status" value="1"/>
</dbReference>
<protein>
    <recommendedName>
        <fullName evidence="15">Protein transport protein Sec24C</fullName>
    </recommendedName>
</protein>
<dbReference type="InterPro" id="IPR041742">
    <property type="entry name" value="Sec24-like_trunk_dom"/>
</dbReference>